<sequence>MDDIFYDALSKEAKSYTEPDTRIYRNPGKPSYGKVLIKSKYTGLIPFKKNTTSVEEYSLDLKFIEYKETNEFNISYTKMGDKGVLVLLLHGVPSNRRFGWENIQRRLSPFCRTIAIDMLGMGESDKPRDYGINQKKENDIFEPWDWKNDVDYIDQIMKKIYGDEKFIFVADDWGSGINTHFAAEKNDRLLAMIQLNPIAFDGYPVSEIQTIGRASKLEDKPFMMAMGNVDQTIVQILKTMVYDQNKFNQYTLRRIKQTYIDTDYDRSKHGPKGEDSTSLTLRLKYQNLRVLADRSAILSPALLLPYHRSKNPKGVKYNKITVPCLIIWGKRDNMMPAQQVHRFANVMYNSRVSITQIENAGHFAAFDQPDWVADAILNFIRQEFGVNNLADIYLGMSNDSIWKGDEEEMIEDLRKIFKKNI</sequence>
<evidence type="ECO:0000259" key="2">
    <source>
        <dbReference type="Pfam" id="PF00561"/>
    </source>
</evidence>
<name>A0A481Z565_9VIRU</name>
<dbReference type="InterPro" id="IPR029058">
    <property type="entry name" value="AB_hydrolase_fold"/>
</dbReference>
<evidence type="ECO:0000313" key="3">
    <source>
        <dbReference type="EMBL" id="QBK90562.1"/>
    </source>
</evidence>
<accession>A0A481Z565</accession>
<dbReference type="Gene3D" id="3.40.50.1820">
    <property type="entry name" value="alpha/beta hydrolase"/>
    <property type="match status" value="1"/>
</dbReference>
<evidence type="ECO:0000256" key="1">
    <source>
        <dbReference type="ARBA" id="ARBA00022801"/>
    </source>
</evidence>
<proteinExistence type="predicted"/>
<protein>
    <submittedName>
        <fullName evidence="3">Haloalkane dehalogenase</fullName>
    </submittedName>
</protein>
<dbReference type="PANTHER" id="PTHR43329">
    <property type="entry name" value="EPOXIDE HYDROLASE"/>
    <property type="match status" value="1"/>
</dbReference>
<dbReference type="Pfam" id="PF00561">
    <property type="entry name" value="Abhydrolase_1"/>
    <property type="match status" value="1"/>
</dbReference>
<dbReference type="PRINTS" id="PR00412">
    <property type="entry name" value="EPOXHYDRLASE"/>
</dbReference>
<dbReference type="InterPro" id="IPR000073">
    <property type="entry name" value="AB_hydrolase_1"/>
</dbReference>
<reference evidence="3" key="1">
    <citation type="journal article" date="2019" name="MBio">
        <title>Virus Genomes from Deep Sea Sediments Expand the Ocean Megavirome and Support Independent Origins of Viral Gigantism.</title>
        <authorList>
            <person name="Backstrom D."/>
            <person name="Yutin N."/>
            <person name="Jorgensen S.L."/>
            <person name="Dharamshi J."/>
            <person name="Homa F."/>
            <person name="Zaremba-Niedwiedzka K."/>
            <person name="Spang A."/>
            <person name="Wolf Y.I."/>
            <person name="Koonin E.V."/>
            <person name="Ettema T.J."/>
        </authorList>
    </citation>
    <scope>NUCLEOTIDE SEQUENCE</scope>
</reference>
<dbReference type="InterPro" id="IPR000639">
    <property type="entry name" value="Epox_hydrolase-like"/>
</dbReference>
<feature type="domain" description="AB hydrolase-1" evidence="2">
    <location>
        <begin position="85"/>
        <end position="368"/>
    </location>
</feature>
<gene>
    <name evidence="3" type="ORF">LCPAC104_00580</name>
</gene>
<keyword evidence="1" id="KW-0378">Hydrolase</keyword>
<dbReference type="SUPFAM" id="SSF53474">
    <property type="entry name" value="alpha/beta-Hydrolases"/>
    <property type="match status" value="1"/>
</dbReference>
<organism evidence="3">
    <name type="scientific">Pithovirus LCPAC104</name>
    <dbReference type="NCBI Taxonomy" id="2506589"/>
    <lineage>
        <taxon>Viruses</taxon>
        <taxon>Pithoviruses</taxon>
    </lineage>
</organism>
<dbReference type="EMBL" id="MK500494">
    <property type="protein sequence ID" value="QBK90562.1"/>
    <property type="molecule type" value="Genomic_DNA"/>
</dbReference>
<dbReference type="GO" id="GO:0016787">
    <property type="term" value="F:hydrolase activity"/>
    <property type="evidence" value="ECO:0007669"/>
    <property type="project" value="UniProtKB-KW"/>
</dbReference>